<feature type="domain" description="PIN" evidence="2">
    <location>
        <begin position="2"/>
        <end position="53"/>
    </location>
</feature>
<dbReference type="InterPro" id="IPR029060">
    <property type="entry name" value="PIN-like_dom_sf"/>
</dbReference>
<organism evidence="3">
    <name type="scientific">marine sediment metagenome</name>
    <dbReference type="NCBI Taxonomy" id="412755"/>
    <lineage>
        <taxon>unclassified sequences</taxon>
        <taxon>metagenomes</taxon>
        <taxon>ecological metagenomes</taxon>
    </lineage>
</organism>
<dbReference type="EMBL" id="BARU01035749">
    <property type="protein sequence ID" value="GAH84019.1"/>
    <property type="molecule type" value="Genomic_DNA"/>
</dbReference>
<gene>
    <name evidence="3" type="ORF">S03H2_55906</name>
</gene>
<keyword evidence="1" id="KW-0472">Membrane</keyword>
<proteinExistence type="predicted"/>
<evidence type="ECO:0000256" key="1">
    <source>
        <dbReference type="SAM" id="Phobius"/>
    </source>
</evidence>
<evidence type="ECO:0000313" key="3">
    <source>
        <dbReference type="EMBL" id="GAH84019.1"/>
    </source>
</evidence>
<reference evidence="3" key="1">
    <citation type="journal article" date="2014" name="Front. Microbiol.">
        <title>High frequency of phylogenetically diverse reductive dehalogenase-homologous genes in deep subseafloor sedimentary metagenomes.</title>
        <authorList>
            <person name="Kawai M."/>
            <person name="Futagami T."/>
            <person name="Toyoda A."/>
            <person name="Takaki Y."/>
            <person name="Nishi S."/>
            <person name="Hori S."/>
            <person name="Arai W."/>
            <person name="Tsubouchi T."/>
            <person name="Morono Y."/>
            <person name="Uchiyama I."/>
            <person name="Ito T."/>
            <person name="Fujiyama A."/>
            <person name="Inagaki F."/>
            <person name="Takami H."/>
        </authorList>
    </citation>
    <scope>NUCLEOTIDE SEQUENCE</scope>
    <source>
        <strain evidence="3">Expedition CK06-06</strain>
    </source>
</reference>
<dbReference type="AlphaFoldDB" id="X1K191"/>
<feature type="transmembrane region" description="Helical" evidence="1">
    <location>
        <begin position="31"/>
        <end position="53"/>
    </location>
</feature>
<dbReference type="InterPro" id="IPR002716">
    <property type="entry name" value="PIN_dom"/>
</dbReference>
<dbReference type="SUPFAM" id="SSF88723">
    <property type="entry name" value="PIN domain-like"/>
    <property type="match status" value="1"/>
</dbReference>
<accession>X1K191</accession>
<dbReference type="Gene3D" id="3.40.50.1010">
    <property type="entry name" value="5'-nuclease"/>
    <property type="match status" value="1"/>
</dbReference>
<name>X1K191_9ZZZZ</name>
<keyword evidence="1" id="KW-1133">Transmembrane helix</keyword>
<dbReference type="Pfam" id="PF01850">
    <property type="entry name" value="PIN"/>
    <property type="match status" value="1"/>
</dbReference>
<keyword evidence="1" id="KW-0812">Transmembrane</keyword>
<comment type="caution">
    <text evidence="3">The sequence shown here is derived from an EMBL/GenBank/DDBJ whole genome shotgun (WGS) entry which is preliminary data.</text>
</comment>
<evidence type="ECO:0000259" key="2">
    <source>
        <dbReference type="Pfam" id="PF01850"/>
    </source>
</evidence>
<protein>
    <recommendedName>
        <fullName evidence="2">PIN domain-containing protein</fullName>
    </recommendedName>
</protein>
<sequence length="68" mass="8194">MIFIDTNIFLRYFEREDESTYRKVERLFTEIVNGNIIGISTSLVIAEVIWGLYIKFIPNFFRYGYLPF</sequence>